<evidence type="ECO:0000313" key="1">
    <source>
        <dbReference type="EMBL" id="CAG8557258.1"/>
    </source>
</evidence>
<accession>A0A9N9B9L5</accession>
<proteinExistence type="predicted"/>
<evidence type="ECO:0000313" key="2">
    <source>
        <dbReference type="Proteomes" id="UP000789405"/>
    </source>
</evidence>
<dbReference type="Proteomes" id="UP000789405">
    <property type="component" value="Unassembled WGS sequence"/>
</dbReference>
<keyword evidence="2" id="KW-1185">Reference proteome</keyword>
<sequence length="65" mass="7175">MLSTAALQIHIDLNTMNILPVEPTSCPYYDGQEFFTKAIAACNEIVGLKYYSNASALSMLVPMPY</sequence>
<name>A0A9N9B9L5_9GLOM</name>
<gene>
    <name evidence="1" type="ORF">DERYTH_LOCUS5561</name>
</gene>
<dbReference type="AlphaFoldDB" id="A0A9N9B9L5"/>
<reference evidence="1" key="1">
    <citation type="submission" date="2021-06" db="EMBL/GenBank/DDBJ databases">
        <authorList>
            <person name="Kallberg Y."/>
            <person name="Tangrot J."/>
            <person name="Rosling A."/>
        </authorList>
    </citation>
    <scope>NUCLEOTIDE SEQUENCE</scope>
    <source>
        <strain evidence="1">MA453B</strain>
    </source>
</reference>
<organism evidence="1 2">
    <name type="scientific">Dentiscutata erythropus</name>
    <dbReference type="NCBI Taxonomy" id="1348616"/>
    <lineage>
        <taxon>Eukaryota</taxon>
        <taxon>Fungi</taxon>
        <taxon>Fungi incertae sedis</taxon>
        <taxon>Mucoromycota</taxon>
        <taxon>Glomeromycotina</taxon>
        <taxon>Glomeromycetes</taxon>
        <taxon>Diversisporales</taxon>
        <taxon>Gigasporaceae</taxon>
        <taxon>Dentiscutata</taxon>
    </lineage>
</organism>
<dbReference type="EMBL" id="CAJVPY010002339">
    <property type="protein sequence ID" value="CAG8557258.1"/>
    <property type="molecule type" value="Genomic_DNA"/>
</dbReference>
<comment type="caution">
    <text evidence="1">The sequence shown here is derived from an EMBL/GenBank/DDBJ whole genome shotgun (WGS) entry which is preliminary data.</text>
</comment>
<feature type="non-terminal residue" evidence="1">
    <location>
        <position position="65"/>
    </location>
</feature>
<protein>
    <submittedName>
        <fullName evidence="1">21657_t:CDS:1</fullName>
    </submittedName>
</protein>